<feature type="signal peptide" evidence="1">
    <location>
        <begin position="1"/>
        <end position="26"/>
    </location>
</feature>
<protein>
    <submittedName>
        <fullName evidence="2">Uncharacterized protein</fullName>
    </submittedName>
</protein>
<reference evidence="2 3" key="1">
    <citation type="submission" date="2021-01" db="EMBL/GenBank/DDBJ databases">
        <title>Paenibacillus sp.nov. isolated from the rhizosphere soil of tomato plant.</title>
        <authorList>
            <person name="Thin K.K."/>
            <person name="Zhang X."/>
            <person name="He S."/>
        </authorList>
    </citation>
    <scope>NUCLEOTIDE SEQUENCE [LARGE SCALE GENOMIC DNA]</scope>
    <source>
        <strain evidence="2 3">DXFW5</strain>
    </source>
</reference>
<accession>A0ABS2HDI3</accession>
<proteinExistence type="predicted"/>
<dbReference type="RefSeq" id="WP_193418676.1">
    <property type="nucleotide sequence ID" value="NZ_JADCNN020000024.1"/>
</dbReference>
<name>A0ABS2HDI3_9BACL</name>
<organism evidence="2 3">
    <name type="scientific">Paenibacillus rhizolycopersici</name>
    <dbReference type="NCBI Taxonomy" id="2780073"/>
    <lineage>
        <taxon>Bacteria</taxon>
        <taxon>Bacillati</taxon>
        <taxon>Bacillota</taxon>
        <taxon>Bacilli</taxon>
        <taxon>Bacillales</taxon>
        <taxon>Paenibacillaceae</taxon>
        <taxon>Paenibacillus</taxon>
    </lineage>
</organism>
<dbReference type="Proteomes" id="UP001516620">
    <property type="component" value="Unassembled WGS sequence"/>
</dbReference>
<gene>
    <name evidence="2" type="ORF">IM700_019710</name>
</gene>
<evidence type="ECO:0000313" key="2">
    <source>
        <dbReference type="EMBL" id="MBM6997896.1"/>
    </source>
</evidence>
<keyword evidence="3" id="KW-1185">Reference proteome</keyword>
<evidence type="ECO:0000256" key="1">
    <source>
        <dbReference type="SAM" id="SignalP"/>
    </source>
</evidence>
<comment type="caution">
    <text evidence="2">The sequence shown here is derived from an EMBL/GenBank/DDBJ whole genome shotgun (WGS) entry which is preliminary data.</text>
</comment>
<evidence type="ECO:0000313" key="3">
    <source>
        <dbReference type="Proteomes" id="UP001516620"/>
    </source>
</evidence>
<dbReference type="EMBL" id="JADCNN020000024">
    <property type="protein sequence ID" value="MBM6997896.1"/>
    <property type="molecule type" value="Genomic_DNA"/>
</dbReference>
<keyword evidence="1" id="KW-0732">Signal</keyword>
<feature type="chain" id="PRO_5046543043" evidence="1">
    <location>
        <begin position="27"/>
        <end position="222"/>
    </location>
</feature>
<sequence>MKKGKLLIASLVIAVGYLLMFQSTYAQSSSDTKQVSPQEIDAFDQDLVKEKLRELFPTTEVTKFSKNDGRVVVPLNVNEPLVLNFDDGSSITYQVKTVKKNAASYTFDYEVNKIYEYSPFNYADISIRTENATYDGNRHITPSPDPNDTYQWINSTILAEVEVGSTTAKGVVSGGSTILEAKGTGKIKWQIPIIGGTTQTSYAFGLGVDPLIGFSLPYLIEY</sequence>